<accession>A0AC11CZX2</accession>
<protein>
    <submittedName>
        <fullName evidence="1">Uncharacterized protein</fullName>
    </submittedName>
</protein>
<proteinExistence type="predicted"/>
<reference evidence="1" key="3">
    <citation type="submission" date="2025-09" db="UniProtKB">
        <authorList>
            <consortium name="Ensembl"/>
        </authorList>
    </citation>
    <scope>IDENTIFICATION</scope>
</reference>
<name>A0AC11CZX2_SHEEP</name>
<organism evidence="1">
    <name type="scientific">Ovis aries</name>
    <name type="common">Sheep</name>
    <dbReference type="NCBI Taxonomy" id="9940"/>
    <lineage>
        <taxon>Eukaryota</taxon>
        <taxon>Metazoa</taxon>
        <taxon>Chordata</taxon>
        <taxon>Craniata</taxon>
        <taxon>Vertebrata</taxon>
        <taxon>Euteleostomi</taxon>
        <taxon>Mammalia</taxon>
        <taxon>Eutheria</taxon>
        <taxon>Laurasiatheria</taxon>
        <taxon>Artiodactyla</taxon>
        <taxon>Ruminantia</taxon>
        <taxon>Pecora</taxon>
        <taxon>Bovidae</taxon>
        <taxon>Caprinae</taxon>
        <taxon>Ovis</taxon>
    </lineage>
</organism>
<reference evidence="1" key="2">
    <citation type="submission" date="2025-08" db="UniProtKB">
        <authorList>
            <consortium name="Ensembl"/>
        </authorList>
    </citation>
    <scope>IDENTIFICATION</scope>
</reference>
<sequence>GSPASQALESVSRITGNRRRALIRFFTSHESGGGDNLFLPVFLSPTFFACKLAPSGGRASRGRGPRRRRSSQHRAAREAKVPQEGPCARDHAPRPAPRPHHLYFNLSLNSLLFLLPLPAPPLSRSSADEIGPQARRPGSEGTADLAAPWNSCPFTCIHPRRLACGILQPTATQDPPFIPDNWWHPSYTVPTWLVPFTNWTTYMFFSILSLWKVRLLDGICSMGGITRKWNDVLSAVSDADHFEIHFPLDLDAMMKAMVFGVCFLIVSLSLLSS</sequence>
<dbReference type="Ensembl" id="ENSOART00020069251.1">
    <property type="protein sequence ID" value="ENSOARP00020037826.1"/>
    <property type="gene ID" value="ENSOARG00020040703.1"/>
</dbReference>
<reference evidence="1" key="1">
    <citation type="submission" date="2020-11" db="EMBL/GenBank/DDBJ databases">
        <authorList>
            <person name="Davenport K.M."/>
            <person name="Bickhart D.M."/>
            <person name="Smith T.P.L."/>
            <person name="Murdoch B.M."/>
            <person name="Rosen B.D."/>
        </authorList>
    </citation>
    <scope>NUCLEOTIDE SEQUENCE [LARGE SCALE GENOMIC DNA]</scope>
    <source>
        <strain evidence="1">OAR_USU_Benz2616</strain>
    </source>
</reference>
<evidence type="ECO:0000313" key="1">
    <source>
        <dbReference type="Ensembl" id="ENSOARP00020037826.1"/>
    </source>
</evidence>